<keyword evidence="2" id="KW-0472">Membrane</keyword>
<proteinExistence type="predicted"/>
<protein>
    <submittedName>
        <fullName evidence="5">CUB domain-containing protein</fullName>
    </submittedName>
</protein>
<name>A0A7E4URB8_PANRE</name>
<keyword evidence="3" id="KW-0732">Signal</keyword>
<feature type="chain" id="PRO_5029006516" evidence="3">
    <location>
        <begin position="24"/>
        <end position="352"/>
    </location>
</feature>
<feature type="compositionally biased region" description="Polar residues" evidence="1">
    <location>
        <begin position="235"/>
        <end position="246"/>
    </location>
</feature>
<dbReference type="WBParaSite" id="Pan_g11754.t1">
    <property type="protein sequence ID" value="Pan_g11754.t1"/>
    <property type="gene ID" value="Pan_g11754"/>
</dbReference>
<evidence type="ECO:0000256" key="1">
    <source>
        <dbReference type="SAM" id="MobiDB-lite"/>
    </source>
</evidence>
<sequence length="352" mass="38630">MFSQLKFVVAVLAFAQFICQGNSESVRNNYCTPNVNNDGQTTFPFHGTGQCDYVPLTVPRNGFKFDLHLHSSPTFGAIGIIHLLFGNSIATVSLYFETSFKEFNVYNHYGDLLGETRDATITIEVHSDGKGYVLPQKDHATSITFPSLKELPMEGSDRGSLSMGLQWRDVATLVELQFHPEVKVHTKSAKSITAIGTLTNATANATAITTANAIVTANATATTTDNDQTADKTEPTTTGPHNNGTSEKTPYFKQTWFIVVAIVIVVFLLIVVAIIIIVGVKLIGRYRRKRRLSTTPRTTAGSQNTPGDIHISIDGYDLFVPGHPEERLEFKAANPQKKGAMLDDFMARRNQS</sequence>
<keyword evidence="2" id="KW-1133">Transmembrane helix</keyword>
<evidence type="ECO:0000256" key="2">
    <source>
        <dbReference type="SAM" id="Phobius"/>
    </source>
</evidence>
<keyword evidence="2" id="KW-0812">Transmembrane</keyword>
<organism evidence="4 5">
    <name type="scientific">Panagrellus redivivus</name>
    <name type="common">Microworm</name>
    <dbReference type="NCBI Taxonomy" id="6233"/>
    <lineage>
        <taxon>Eukaryota</taxon>
        <taxon>Metazoa</taxon>
        <taxon>Ecdysozoa</taxon>
        <taxon>Nematoda</taxon>
        <taxon>Chromadorea</taxon>
        <taxon>Rhabditida</taxon>
        <taxon>Tylenchina</taxon>
        <taxon>Panagrolaimomorpha</taxon>
        <taxon>Panagrolaimoidea</taxon>
        <taxon>Panagrolaimidae</taxon>
        <taxon>Panagrellus</taxon>
    </lineage>
</organism>
<reference evidence="4" key="1">
    <citation type="journal article" date="2013" name="Genetics">
        <title>The draft genome and transcriptome of Panagrellus redivivus are shaped by the harsh demands of a free-living lifestyle.</title>
        <authorList>
            <person name="Srinivasan J."/>
            <person name="Dillman A.R."/>
            <person name="Macchietto M.G."/>
            <person name="Heikkinen L."/>
            <person name="Lakso M."/>
            <person name="Fracchia K.M."/>
            <person name="Antoshechkin I."/>
            <person name="Mortazavi A."/>
            <person name="Wong G."/>
            <person name="Sternberg P.W."/>
        </authorList>
    </citation>
    <scope>NUCLEOTIDE SEQUENCE [LARGE SCALE GENOMIC DNA]</scope>
    <source>
        <strain evidence="4">MT8872</strain>
    </source>
</reference>
<dbReference type="AlphaFoldDB" id="A0A7E4URB8"/>
<evidence type="ECO:0000313" key="4">
    <source>
        <dbReference type="Proteomes" id="UP000492821"/>
    </source>
</evidence>
<reference evidence="5" key="2">
    <citation type="submission" date="2020-10" db="UniProtKB">
        <authorList>
            <consortium name="WormBaseParasite"/>
        </authorList>
    </citation>
    <scope>IDENTIFICATION</scope>
</reference>
<evidence type="ECO:0000313" key="5">
    <source>
        <dbReference type="WBParaSite" id="Pan_g11754.t1"/>
    </source>
</evidence>
<keyword evidence="4" id="KW-1185">Reference proteome</keyword>
<feature type="region of interest" description="Disordered" evidence="1">
    <location>
        <begin position="224"/>
        <end position="246"/>
    </location>
</feature>
<evidence type="ECO:0000256" key="3">
    <source>
        <dbReference type="SAM" id="SignalP"/>
    </source>
</evidence>
<feature type="transmembrane region" description="Helical" evidence="2">
    <location>
        <begin position="256"/>
        <end position="283"/>
    </location>
</feature>
<feature type="signal peptide" evidence="3">
    <location>
        <begin position="1"/>
        <end position="23"/>
    </location>
</feature>
<dbReference type="Proteomes" id="UP000492821">
    <property type="component" value="Unassembled WGS sequence"/>
</dbReference>
<accession>A0A7E4URB8</accession>